<keyword evidence="3" id="KW-1185">Reference proteome</keyword>
<protein>
    <submittedName>
        <fullName evidence="2">Uncharacterized protein</fullName>
    </submittedName>
</protein>
<feature type="signal peptide" evidence="1">
    <location>
        <begin position="1"/>
        <end position="20"/>
    </location>
</feature>
<accession>A0ABT7FJM8</accession>
<gene>
    <name evidence="2" type="ORF">QO034_19765</name>
</gene>
<dbReference type="EMBL" id="JASNJE010000034">
    <property type="protein sequence ID" value="MDK3075321.1"/>
    <property type="molecule type" value="Genomic_DNA"/>
</dbReference>
<keyword evidence="1" id="KW-0732">Signal</keyword>
<evidence type="ECO:0000256" key="1">
    <source>
        <dbReference type="SAM" id="SignalP"/>
    </source>
</evidence>
<dbReference type="Proteomes" id="UP001227126">
    <property type="component" value="Unassembled WGS sequence"/>
</dbReference>
<name>A0ABT7FJM8_9RHOB</name>
<evidence type="ECO:0000313" key="3">
    <source>
        <dbReference type="Proteomes" id="UP001227126"/>
    </source>
</evidence>
<organism evidence="2 3">
    <name type="scientific">Sedimentitalea xiamensis</name>
    <dbReference type="NCBI Taxonomy" id="3050037"/>
    <lineage>
        <taxon>Bacteria</taxon>
        <taxon>Pseudomonadati</taxon>
        <taxon>Pseudomonadota</taxon>
        <taxon>Alphaproteobacteria</taxon>
        <taxon>Rhodobacterales</taxon>
        <taxon>Paracoccaceae</taxon>
        <taxon>Sedimentitalea</taxon>
    </lineage>
</organism>
<feature type="chain" id="PRO_5047373837" evidence="1">
    <location>
        <begin position="21"/>
        <end position="216"/>
    </location>
</feature>
<comment type="caution">
    <text evidence="2">The sequence shown here is derived from an EMBL/GenBank/DDBJ whole genome shotgun (WGS) entry which is preliminary data.</text>
</comment>
<dbReference type="RefSeq" id="WP_284487243.1">
    <property type="nucleotide sequence ID" value="NZ_JASNJE010000034.1"/>
</dbReference>
<proteinExistence type="predicted"/>
<evidence type="ECO:0000313" key="2">
    <source>
        <dbReference type="EMBL" id="MDK3075321.1"/>
    </source>
</evidence>
<sequence length="216" mass="24082">MRKSLMAIGLALWLAQPAAAEPAYDLIFKQGTLSDLGMQSVLVYDRQVEIAADLDRARRSTGTVDMAFATDDMAQLTFRQDDKHQSLGRFPASVGNPIVMYFVETVLRDVAHEAGGSPFYIRTKIKDSLVQPAEIESVTLRFGDRDVAGQKITLHPFRDDENRDRMKGYGDLSLSFTVSEDYPGWYGALVADVPGETETQPIYSNRLILTGEEVRQ</sequence>
<reference evidence="2 3" key="1">
    <citation type="submission" date="2023-05" db="EMBL/GenBank/DDBJ databases">
        <title>Sedimentitalea sp. nov. JM2-8.</title>
        <authorList>
            <person name="Huang J."/>
        </authorList>
    </citation>
    <scope>NUCLEOTIDE SEQUENCE [LARGE SCALE GENOMIC DNA]</scope>
    <source>
        <strain evidence="2 3">JM2-8</strain>
    </source>
</reference>